<dbReference type="RefSeq" id="XP_043167762.1">
    <property type="nucleotide sequence ID" value="XM_043311827.1"/>
</dbReference>
<dbReference type="InterPro" id="IPR028939">
    <property type="entry name" value="P5C_Rdtase_cat_N"/>
</dbReference>
<evidence type="ECO:0000259" key="6">
    <source>
        <dbReference type="Pfam" id="PF14748"/>
    </source>
</evidence>
<feature type="domain" description="Pyrroline-5-carboxylate reductase catalytic N-terminal" evidence="5">
    <location>
        <begin position="6"/>
        <end position="109"/>
    </location>
</feature>
<proteinExistence type="inferred from homology"/>
<dbReference type="InterPro" id="IPR000304">
    <property type="entry name" value="Pyrroline-COOH_reductase"/>
</dbReference>
<dbReference type="SUPFAM" id="SSF48179">
    <property type="entry name" value="6-phosphogluconate dehydrogenase C-terminal domain-like"/>
    <property type="match status" value="1"/>
</dbReference>
<name>A0A8J2I7W2_9PLEO</name>
<dbReference type="Proteomes" id="UP000676310">
    <property type="component" value="Unassembled WGS sequence"/>
</dbReference>
<evidence type="ECO:0000256" key="1">
    <source>
        <dbReference type="ARBA" id="ARBA00005525"/>
    </source>
</evidence>
<dbReference type="EMBL" id="CAJRGZ010000017">
    <property type="protein sequence ID" value="CAG5156419.1"/>
    <property type="molecule type" value="Genomic_DNA"/>
</dbReference>
<protein>
    <recommendedName>
        <fullName evidence="9">Pyrroline-5-carboxylate reductase</fullName>
    </recommendedName>
</protein>
<dbReference type="NCBIfam" id="TIGR00112">
    <property type="entry name" value="proC"/>
    <property type="match status" value="1"/>
</dbReference>
<keyword evidence="2 4" id="KW-0521">NADP</keyword>
<evidence type="ECO:0000259" key="5">
    <source>
        <dbReference type="Pfam" id="PF03807"/>
    </source>
</evidence>
<dbReference type="GO" id="GO:0004735">
    <property type="term" value="F:pyrroline-5-carboxylate reductase activity"/>
    <property type="evidence" value="ECO:0007669"/>
    <property type="project" value="InterPro"/>
</dbReference>
<comment type="caution">
    <text evidence="7">The sequence shown here is derived from an EMBL/GenBank/DDBJ whole genome shotgun (WGS) entry which is preliminary data.</text>
</comment>
<evidence type="ECO:0000256" key="3">
    <source>
        <dbReference type="ARBA" id="ARBA00023002"/>
    </source>
</evidence>
<sequence>MPDLTLCMLGCGNLGTPILQSLINAPPNSLHGITQFIACVQSESSEARLKTLFTQNGNMRISRNDNVTAIKDSDVIILGVDPSQVEAMLKNDGIKEALRGRLLISIVAGWSRPALESLIDAKADAYEGVETPVEKRTWVLRTLPNVAALVSQSLTAIEHHPSPSFPPHYSDLATAIFSRIGKSLPIPPSLMPATTAVSGSTPAFWAIIVDSLIDAAVAVGVPRKLAQEQIYQSMRGSAEMLQSGIQPGELRDMGTSPEGCTIAGVMVLEEGGVRGVLGRALRESVTVARAMGKVGEGEEVHVNDTRKI</sequence>
<dbReference type="Gene3D" id="3.40.50.720">
    <property type="entry name" value="NAD(P)-binding Rossmann-like Domain"/>
    <property type="match status" value="1"/>
</dbReference>
<dbReference type="Pfam" id="PF03807">
    <property type="entry name" value="F420_oxidored"/>
    <property type="match status" value="1"/>
</dbReference>
<dbReference type="InterPro" id="IPR029036">
    <property type="entry name" value="P5CR_dimer"/>
</dbReference>
<dbReference type="FunFam" id="1.10.3730.10:FF:000001">
    <property type="entry name" value="Pyrroline-5-carboxylate reductase"/>
    <property type="match status" value="1"/>
</dbReference>
<dbReference type="HAMAP" id="MF_01925">
    <property type="entry name" value="P5C_reductase"/>
    <property type="match status" value="1"/>
</dbReference>
<dbReference type="GeneID" id="67015860"/>
<feature type="domain" description="Pyrroline-5-carboxylate reductase dimerisation" evidence="6">
    <location>
        <begin position="189"/>
        <end position="290"/>
    </location>
</feature>
<evidence type="ECO:0000256" key="2">
    <source>
        <dbReference type="ARBA" id="ARBA00022857"/>
    </source>
</evidence>
<evidence type="ECO:0008006" key="9">
    <source>
        <dbReference type="Google" id="ProtNLM"/>
    </source>
</evidence>
<dbReference type="InterPro" id="IPR008927">
    <property type="entry name" value="6-PGluconate_DH-like_C_sf"/>
</dbReference>
<keyword evidence="3" id="KW-0560">Oxidoreductase</keyword>
<accession>A0A8J2I7W2</accession>
<keyword evidence="8" id="KW-1185">Reference proteome</keyword>
<comment type="similarity">
    <text evidence="1">Belongs to the pyrroline-5-carboxylate reductase family.</text>
</comment>
<dbReference type="OrthoDB" id="10263291at2759"/>
<dbReference type="Gene3D" id="1.10.3730.10">
    <property type="entry name" value="ProC C-terminal domain-like"/>
    <property type="match status" value="1"/>
</dbReference>
<dbReference type="PANTHER" id="PTHR11645">
    <property type="entry name" value="PYRROLINE-5-CARBOXYLATE REDUCTASE"/>
    <property type="match status" value="1"/>
</dbReference>
<feature type="binding site" evidence="4">
    <location>
        <begin position="9"/>
        <end position="14"/>
    </location>
    <ligand>
        <name>NADP(+)</name>
        <dbReference type="ChEBI" id="CHEBI:58349"/>
    </ligand>
</feature>
<evidence type="ECO:0000256" key="4">
    <source>
        <dbReference type="PIRSR" id="PIRSR000193-1"/>
    </source>
</evidence>
<organism evidence="7 8">
    <name type="scientific">Alternaria atra</name>
    <dbReference type="NCBI Taxonomy" id="119953"/>
    <lineage>
        <taxon>Eukaryota</taxon>
        <taxon>Fungi</taxon>
        <taxon>Dikarya</taxon>
        <taxon>Ascomycota</taxon>
        <taxon>Pezizomycotina</taxon>
        <taxon>Dothideomycetes</taxon>
        <taxon>Pleosporomycetidae</taxon>
        <taxon>Pleosporales</taxon>
        <taxon>Pleosporineae</taxon>
        <taxon>Pleosporaceae</taxon>
        <taxon>Alternaria</taxon>
        <taxon>Alternaria sect. Ulocladioides</taxon>
    </lineage>
</organism>
<dbReference type="InterPro" id="IPR036291">
    <property type="entry name" value="NAD(P)-bd_dom_sf"/>
</dbReference>
<gene>
    <name evidence="7" type="ORF">ALTATR162_LOCUS4217</name>
</gene>
<dbReference type="Pfam" id="PF14748">
    <property type="entry name" value="P5CR_dimer"/>
    <property type="match status" value="1"/>
</dbReference>
<dbReference type="PANTHER" id="PTHR11645:SF27">
    <property type="entry name" value="HYPOTHETICAL PYRROLINE-5-CARBOXYLATE REDUCTASE (EUROFUNG)"/>
    <property type="match status" value="1"/>
</dbReference>
<dbReference type="GO" id="GO:0055129">
    <property type="term" value="P:L-proline biosynthetic process"/>
    <property type="evidence" value="ECO:0007669"/>
    <property type="project" value="TreeGrafter"/>
</dbReference>
<dbReference type="PIRSF" id="PIRSF000193">
    <property type="entry name" value="Pyrrol-5-carb_rd"/>
    <property type="match status" value="1"/>
</dbReference>
<evidence type="ECO:0000313" key="7">
    <source>
        <dbReference type="EMBL" id="CAG5156419.1"/>
    </source>
</evidence>
<reference evidence="7" key="1">
    <citation type="submission" date="2021-05" db="EMBL/GenBank/DDBJ databases">
        <authorList>
            <person name="Stam R."/>
        </authorList>
    </citation>
    <scope>NUCLEOTIDE SEQUENCE</scope>
    <source>
        <strain evidence="7">CS162</strain>
    </source>
</reference>
<dbReference type="AlphaFoldDB" id="A0A8J2I7W2"/>
<feature type="binding site" evidence="4">
    <location>
        <position position="66"/>
    </location>
    <ligand>
        <name>NADPH</name>
        <dbReference type="ChEBI" id="CHEBI:57783"/>
    </ligand>
</feature>
<feature type="binding site" evidence="4">
    <location>
        <position position="42"/>
    </location>
    <ligand>
        <name>NADP(+)</name>
        <dbReference type="ChEBI" id="CHEBI:58349"/>
    </ligand>
</feature>
<evidence type="ECO:0000313" key="8">
    <source>
        <dbReference type="Proteomes" id="UP000676310"/>
    </source>
</evidence>
<dbReference type="SUPFAM" id="SSF51735">
    <property type="entry name" value="NAD(P)-binding Rossmann-fold domains"/>
    <property type="match status" value="1"/>
</dbReference>